<proteinExistence type="predicted"/>
<comment type="caution">
    <text evidence="1">The sequence shown here is derived from an EMBL/GenBank/DDBJ whole genome shotgun (WGS) entry which is preliminary data.</text>
</comment>
<dbReference type="AlphaFoldDB" id="A0A131ZY45"/>
<dbReference type="OrthoDB" id="341482at2759"/>
<sequence>MVQQNSQALQNLIEAIKQRKYDPEVISQIFCYYEEKILIWNDKDRCLCLCTIDENYKISGVQIRGLSLSDSHP</sequence>
<dbReference type="Proteomes" id="UP000616769">
    <property type="component" value="Unassembled WGS sequence"/>
</dbReference>
<accession>A0A131ZY45</accession>
<evidence type="ECO:0000313" key="1">
    <source>
        <dbReference type="EMBL" id="KPM03614.1"/>
    </source>
</evidence>
<dbReference type="EMBL" id="JXLN01005493">
    <property type="protein sequence ID" value="KPM03614.1"/>
    <property type="molecule type" value="Genomic_DNA"/>
</dbReference>
<gene>
    <name evidence="1" type="ORF">QR98_0020470</name>
</gene>
<dbReference type="VEuPathDB" id="VectorBase:SSCA005338"/>
<name>A0A131ZY45_SARSC</name>
<protein>
    <submittedName>
        <fullName evidence="1">Uncharacterized protein</fullName>
    </submittedName>
</protein>
<reference evidence="1 2" key="1">
    <citation type="journal article" date="2015" name="Parasit. Vectors">
        <title>Draft genome of the scabies mite.</title>
        <authorList>
            <person name="Rider S.D.Jr."/>
            <person name="Morgan M.S."/>
            <person name="Arlian L.G."/>
        </authorList>
    </citation>
    <scope>NUCLEOTIDE SEQUENCE [LARGE SCALE GENOMIC DNA]</scope>
    <source>
        <strain evidence="1">Arlian Lab</strain>
    </source>
</reference>
<organism evidence="1 2">
    <name type="scientific">Sarcoptes scabiei</name>
    <name type="common">Itch mite</name>
    <name type="synonym">Acarus scabiei</name>
    <dbReference type="NCBI Taxonomy" id="52283"/>
    <lineage>
        <taxon>Eukaryota</taxon>
        <taxon>Metazoa</taxon>
        <taxon>Ecdysozoa</taxon>
        <taxon>Arthropoda</taxon>
        <taxon>Chelicerata</taxon>
        <taxon>Arachnida</taxon>
        <taxon>Acari</taxon>
        <taxon>Acariformes</taxon>
        <taxon>Sarcoptiformes</taxon>
        <taxon>Astigmata</taxon>
        <taxon>Psoroptidia</taxon>
        <taxon>Sarcoptoidea</taxon>
        <taxon>Sarcoptidae</taxon>
        <taxon>Sarcoptinae</taxon>
        <taxon>Sarcoptes</taxon>
    </lineage>
</organism>
<evidence type="ECO:0000313" key="2">
    <source>
        <dbReference type="Proteomes" id="UP000616769"/>
    </source>
</evidence>